<dbReference type="InterPro" id="IPR016181">
    <property type="entry name" value="Acyl_CoA_acyltransferase"/>
</dbReference>
<reference evidence="2 3" key="1">
    <citation type="submission" date="2018-05" db="EMBL/GenBank/DDBJ databases">
        <title>Genomic Encyclopedia of Type Strains, Phase IV (KMG-IV): sequencing the most valuable type-strain genomes for metagenomic binning, comparative biology and taxonomic classification.</title>
        <authorList>
            <person name="Goeker M."/>
        </authorList>
    </citation>
    <scope>NUCLEOTIDE SEQUENCE [LARGE SCALE GENOMIC DNA]</scope>
    <source>
        <strain evidence="2 3">DSM 23606</strain>
    </source>
</reference>
<dbReference type="NCBIfam" id="TIGR03019">
    <property type="entry name" value="pepcterm_femAB"/>
    <property type="match status" value="1"/>
</dbReference>
<dbReference type="PANTHER" id="PTHR36174:SF1">
    <property type="entry name" value="LIPID II:GLYCINE GLYCYLTRANSFERASE"/>
    <property type="match status" value="1"/>
</dbReference>
<dbReference type="EMBL" id="QGTJ01000001">
    <property type="protein sequence ID" value="PWV65725.1"/>
    <property type="molecule type" value="Genomic_DNA"/>
</dbReference>
<dbReference type="InterPro" id="IPR050644">
    <property type="entry name" value="PG_Glycine_Bridge_Synth"/>
</dbReference>
<feature type="domain" description="BioF2-like acetyltransferase" evidence="1">
    <location>
        <begin position="164"/>
        <end position="295"/>
    </location>
</feature>
<name>A0A317MZQ3_9GAMM</name>
<dbReference type="InterPro" id="IPR038740">
    <property type="entry name" value="BioF2-like_GNAT_dom"/>
</dbReference>
<dbReference type="Pfam" id="PF13480">
    <property type="entry name" value="Acetyltransf_6"/>
    <property type="match status" value="1"/>
</dbReference>
<dbReference type="SUPFAM" id="SSF55729">
    <property type="entry name" value="Acyl-CoA N-acyltransferases (Nat)"/>
    <property type="match status" value="1"/>
</dbReference>
<evidence type="ECO:0000259" key="1">
    <source>
        <dbReference type="Pfam" id="PF13480"/>
    </source>
</evidence>
<proteinExistence type="predicted"/>
<dbReference type="Proteomes" id="UP000246569">
    <property type="component" value="Unassembled WGS sequence"/>
</dbReference>
<evidence type="ECO:0000313" key="2">
    <source>
        <dbReference type="EMBL" id="PWV65725.1"/>
    </source>
</evidence>
<organism evidence="2 3">
    <name type="scientific">Plasticicumulans acidivorans</name>
    <dbReference type="NCBI Taxonomy" id="886464"/>
    <lineage>
        <taxon>Bacteria</taxon>
        <taxon>Pseudomonadati</taxon>
        <taxon>Pseudomonadota</taxon>
        <taxon>Gammaproteobacteria</taxon>
        <taxon>Candidatus Competibacteraceae</taxon>
        <taxon>Plasticicumulans</taxon>
    </lineage>
</organism>
<dbReference type="RefSeq" id="WP_425467060.1">
    <property type="nucleotide sequence ID" value="NZ_QGTJ01000001.1"/>
</dbReference>
<keyword evidence="3" id="KW-1185">Reference proteome</keyword>
<evidence type="ECO:0000313" key="3">
    <source>
        <dbReference type="Proteomes" id="UP000246569"/>
    </source>
</evidence>
<dbReference type="InterPro" id="IPR017469">
    <property type="entry name" value="PEP-CTERM_FemAB-rel"/>
</dbReference>
<comment type="caution">
    <text evidence="2">The sequence shown here is derived from an EMBL/GenBank/DDBJ whole genome shotgun (WGS) entry which is preliminary data.</text>
</comment>
<gene>
    <name evidence="2" type="ORF">C7443_101210</name>
</gene>
<sequence>MTTIVTGMATTAPPGVHLLTPADHDRWDAFVIGHAEATFFHRAGWSLVLEQAFGHRAYFLYAERDGVITGVLPLGHVKSLLFGNALISVPFCVYGGVVALDADSKNALLARACALAEELQVDYLELRHRRRQCPDWPSKSELYVTFRKAISGDDEANLKAIPRKQRAMVRKGIEAGLQGEMDDGVERLFEAYSESVRNLGTPVFPKRYFTVLREVFGKDCDVLSITKDGQLIASVLSFYFRDEVLPYYGGGTAHARDVKGNDFLYWELMRRVAARGYRLFDYGRSKVGTGSYSFKKNWGFEPEPLHYEFHLVRAKSLPDINPLNPKYRLFIATWKRLPLWASRLLGPLIARSLG</sequence>
<accession>A0A317MZQ3</accession>
<dbReference type="PANTHER" id="PTHR36174">
    <property type="entry name" value="LIPID II:GLYCINE GLYCYLTRANSFERASE"/>
    <property type="match status" value="1"/>
</dbReference>
<dbReference type="AlphaFoldDB" id="A0A317MZQ3"/>
<protein>
    <submittedName>
        <fullName evidence="2">FemAB-related protein (PEP-CTERM system-associated)</fullName>
    </submittedName>
</protein>
<dbReference type="Gene3D" id="3.40.630.30">
    <property type="match status" value="1"/>
</dbReference>